<evidence type="ECO:0000259" key="16">
    <source>
        <dbReference type="PROSITE" id="PS50885"/>
    </source>
</evidence>
<feature type="transmembrane region" description="Helical" evidence="14">
    <location>
        <begin position="53"/>
        <end position="73"/>
    </location>
</feature>
<evidence type="ECO:0000256" key="4">
    <source>
        <dbReference type="ARBA" id="ARBA00022475"/>
    </source>
</evidence>
<dbReference type="InterPro" id="IPR003594">
    <property type="entry name" value="HATPase_dom"/>
</dbReference>
<dbReference type="Gene3D" id="6.10.340.10">
    <property type="match status" value="1"/>
</dbReference>
<dbReference type="EC" id="2.7.13.3" evidence="3"/>
<dbReference type="InterPro" id="IPR036097">
    <property type="entry name" value="HisK_dim/P_sf"/>
</dbReference>
<dbReference type="PROSITE" id="PS50109">
    <property type="entry name" value="HIS_KIN"/>
    <property type="match status" value="1"/>
</dbReference>
<dbReference type="Proteomes" id="UP000807785">
    <property type="component" value="Unassembled WGS sequence"/>
</dbReference>
<keyword evidence="6" id="KW-0808">Transferase</keyword>
<evidence type="ECO:0000256" key="1">
    <source>
        <dbReference type="ARBA" id="ARBA00000085"/>
    </source>
</evidence>
<feature type="domain" description="Histidine kinase" evidence="15">
    <location>
        <begin position="514"/>
        <end position="725"/>
    </location>
</feature>
<evidence type="ECO:0000256" key="11">
    <source>
        <dbReference type="ARBA" id="ARBA00022989"/>
    </source>
</evidence>
<organism evidence="17 18">
    <name type="scientific">Candidatus Methylophosphatis roskildensis</name>
    <dbReference type="NCBI Taxonomy" id="2899263"/>
    <lineage>
        <taxon>Bacteria</taxon>
        <taxon>Pseudomonadati</taxon>
        <taxon>Pseudomonadota</taxon>
        <taxon>Betaproteobacteria</taxon>
        <taxon>Nitrosomonadales</taxon>
        <taxon>Sterolibacteriaceae</taxon>
        <taxon>Candidatus Methylophosphatis</taxon>
    </lineage>
</organism>
<dbReference type="PANTHER" id="PTHR43065:SF10">
    <property type="entry name" value="PEROXIDE STRESS-ACTIVATED HISTIDINE KINASE MAK3"/>
    <property type="match status" value="1"/>
</dbReference>
<reference evidence="17" key="1">
    <citation type="submission" date="2020-10" db="EMBL/GenBank/DDBJ databases">
        <title>Connecting structure to function with the recovery of over 1000 high-quality activated sludge metagenome-assembled genomes encoding full-length rRNA genes using long-read sequencing.</title>
        <authorList>
            <person name="Singleton C.M."/>
            <person name="Petriglieri F."/>
            <person name="Kristensen J.M."/>
            <person name="Kirkegaard R.H."/>
            <person name="Michaelsen T.Y."/>
            <person name="Andersen M.H."/>
            <person name="Karst S.M."/>
            <person name="Dueholm M.S."/>
            <person name="Nielsen P.H."/>
            <person name="Albertsen M."/>
        </authorList>
    </citation>
    <scope>NUCLEOTIDE SEQUENCE</scope>
    <source>
        <strain evidence="17">Bjer_18-Q3-R1-45_BAT3C.347</strain>
    </source>
</reference>
<dbReference type="AlphaFoldDB" id="A0A9D7HKB8"/>
<dbReference type="InterPro" id="IPR003661">
    <property type="entry name" value="HisK_dim/P_dom"/>
</dbReference>
<evidence type="ECO:0000256" key="10">
    <source>
        <dbReference type="ARBA" id="ARBA00022840"/>
    </source>
</evidence>
<keyword evidence="9" id="KW-0418">Kinase</keyword>
<keyword evidence="4" id="KW-1003">Cell membrane</keyword>
<dbReference type="Pfam" id="PF02518">
    <property type="entry name" value="HATPase_c"/>
    <property type="match status" value="1"/>
</dbReference>
<accession>A0A9D7HKB8</accession>
<evidence type="ECO:0000256" key="8">
    <source>
        <dbReference type="ARBA" id="ARBA00022741"/>
    </source>
</evidence>
<dbReference type="Pfam" id="PF00672">
    <property type="entry name" value="HAMP"/>
    <property type="match status" value="1"/>
</dbReference>
<dbReference type="SMART" id="SM00388">
    <property type="entry name" value="HisKA"/>
    <property type="match status" value="1"/>
</dbReference>
<dbReference type="InterPro" id="IPR036890">
    <property type="entry name" value="HATPase_C_sf"/>
</dbReference>
<dbReference type="EMBL" id="JADJEV010000001">
    <property type="protein sequence ID" value="MBK6971739.1"/>
    <property type="molecule type" value="Genomic_DNA"/>
</dbReference>
<dbReference type="GO" id="GO:0005886">
    <property type="term" value="C:plasma membrane"/>
    <property type="evidence" value="ECO:0007669"/>
    <property type="project" value="UniProtKB-SubCell"/>
</dbReference>
<feature type="domain" description="HAMP" evidence="16">
    <location>
        <begin position="317"/>
        <end position="369"/>
    </location>
</feature>
<keyword evidence="11 14" id="KW-1133">Transmembrane helix</keyword>
<evidence type="ECO:0000313" key="18">
    <source>
        <dbReference type="Proteomes" id="UP000807785"/>
    </source>
</evidence>
<evidence type="ECO:0000256" key="5">
    <source>
        <dbReference type="ARBA" id="ARBA00022553"/>
    </source>
</evidence>
<protein>
    <recommendedName>
        <fullName evidence="3">histidine kinase</fullName>
        <ecNumber evidence="3">2.7.13.3</ecNumber>
    </recommendedName>
</protein>
<dbReference type="SMART" id="SM00387">
    <property type="entry name" value="HATPase_c"/>
    <property type="match status" value="1"/>
</dbReference>
<name>A0A9D7HKB8_9PROT</name>
<dbReference type="InterPro" id="IPR045671">
    <property type="entry name" value="NtrY-like_N"/>
</dbReference>
<keyword evidence="13 14" id="KW-0472">Membrane</keyword>
<keyword evidence="10" id="KW-0067">ATP-binding</keyword>
<evidence type="ECO:0000256" key="12">
    <source>
        <dbReference type="ARBA" id="ARBA00023012"/>
    </source>
</evidence>
<dbReference type="SUPFAM" id="SSF55785">
    <property type="entry name" value="PYP-like sensor domain (PAS domain)"/>
    <property type="match status" value="1"/>
</dbReference>
<dbReference type="GO" id="GO:0005524">
    <property type="term" value="F:ATP binding"/>
    <property type="evidence" value="ECO:0007669"/>
    <property type="project" value="UniProtKB-KW"/>
</dbReference>
<dbReference type="SUPFAM" id="SSF47384">
    <property type="entry name" value="Homodimeric domain of signal transducing histidine kinase"/>
    <property type="match status" value="1"/>
</dbReference>
<dbReference type="InterPro" id="IPR017232">
    <property type="entry name" value="NtrY"/>
</dbReference>
<comment type="caution">
    <text evidence="17">The sequence shown here is derived from an EMBL/GenBank/DDBJ whole genome shotgun (WGS) entry which is preliminary data.</text>
</comment>
<evidence type="ECO:0000313" key="17">
    <source>
        <dbReference type="EMBL" id="MBK6971739.1"/>
    </source>
</evidence>
<dbReference type="SUPFAM" id="SSF158472">
    <property type="entry name" value="HAMP domain-like"/>
    <property type="match status" value="1"/>
</dbReference>
<comment type="subcellular location">
    <subcellularLocation>
        <location evidence="2">Cell membrane</location>
        <topology evidence="2">Multi-pass membrane protein</topology>
    </subcellularLocation>
</comment>
<evidence type="ECO:0000256" key="2">
    <source>
        <dbReference type="ARBA" id="ARBA00004651"/>
    </source>
</evidence>
<dbReference type="SMART" id="SM00304">
    <property type="entry name" value="HAMP"/>
    <property type="match status" value="1"/>
</dbReference>
<dbReference type="PIRSF" id="PIRSF037532">
    <property type="entry name" value="STHK_NtrY"/>
    <property type="match status" value="1"/>
</dbReference>
<evidence type="ECO:0000256" key="14">
    <source>
        <dbReference type="SAM" id="Phobius"/>
    </source>
</evidence>
<dbReference type="Pfam" id="PF19312">
    <property type="entry name" value="NtrY_N"/>
    <property type="match status" value="1"/>
</dbReference>
<dbReference type="Gene3D" id="3.30.450.20">
    <property type="entry name" value="PAS domain"/>
    <property type="match status" value="1"/>
</dbReference>
<dbReference type="PROSITE" id="PS50885">
    <property type="entry name" value="HAMP"/>
    <property type="match status" value="1"/>
</dbReference>
<dbReference type="Pfam" id="PF00512">
    <property type="entry name" value="HisKA"/>
    <property type="match status" value="1"/>
</dbReference>
<evidence type="ECO:0000256" key="3">
    <source>
        <dbReference type="ARBA" id="ARBA00012438"/>
    </source>
</evidence>
<dbReference type="InterPro" id="IPR004358">
    <property type="entry name" value="Sig_transdc_His_kin-like_C"/>
</dbReference>
<proteinExistence type="predicted"/>
<dbReference type="InterPro" id="IPR013656">
    <property type="entry name" value="PAS_4"/>
</dbReference>
<dbReference type="PRINTS" id="PR00344">
    <property type="entry name" value="BCTRLSENSOR"/>
</dbReference>
<sequence>MAALDLCSRRRQYRARGSVKTLLVIAGAVGAILLFLLAGATANTALFAESYPLLIGLNLAMAVALIVLVIVQLRGLWAEYREHRFGSRLKLRLMGLFALMAILPGLVIYGVSVQFALRSIESWFDVRVDAALEGGLNLGRTTLDFLLEDLAAKARYMALDLGDTDHERTAQQLNRWREQAGVDSATLFTTSGQVIASSSAKFSALMPDLPGSALLRRSRLGSGYRAVEGDATSGFTLRVLVPVAGIAFTADSRVLQLTQPVPQQLAQNAEAVQSVYRDYQELSLARQGLRRIFALTLTLTLLFALFTAIAVAFVLARRLSAPLAILAEATQAVAQGDFTPRAALPARDELGVLTQSFNRMTRQLQEARAQADASRAEVEASRTYLESVLANLSAGVLAFDGDGRLRAANGGALQILRDDLSGFEQMQLDQWPRFRELRDALREAFANDASAAQGTTDWQRQLDMRDADGIGQTLLVRVTRLPETGGGGFVVVFDDITHLIAAQRSAAWGEVAQRLAHEIKNPLTPIQLSAERLEAKLTDKVDPASREILARATRTIVAQVEAMKSMVNDFRDYAKLPLPTIAPLDLNALVREVLALYEHAGARLQFVADRELPPVAGDATQLRQVMHNLLQNAEDALQGLAEPLIRLSTRSDGRFAELRLTDNGNGFPPNILARAFEPYVTTKSKGTGLGLAIVRKIVDEHHGSIEISNLQPHGAEVKIRLPLVA</sequence>
<evidence type="ECO:0000259" key="15">
    <source>
        <dbReference type="PROSITE" id="PS50109"/>
    </source>
</evidence>
<feature type="transmembrane region" description="Helical" evidence="14">
    <location>
        <begin position="21"/>
        <end position="41"/>
    </location>
</feature>
<evidence type="ECO:0000256" key="7">
    <source>
        <dbReference type="ARBA" id="ARBA00022692"/>
    </source>
</evidence>
<dbReference type="CDD" id="cd06225">
    <property type="entry name" value="HAMP"/>
    <property type="match status" value="1"/>
</dbReference>
<comment type="catalytic activity">
    <reaction evidence="1">
        <text>ATP + protein L-histidine = ADP + protein N-phospho-L-histidine.</text>
        <dbReference type="EC" id="2.7.13.3"/>
    </reaction>
</comment>
<dbReference type="PANTHER" id="PTHR43065">
    <property type="entry name" value="SENSOR HISTIDINE KINASE"/>
    <property type="match status" value="1"/>
</dbReference>
<dbReference type="Pfam" id="PF08448">
    <property type="entry name" value="PAS_4"/>
    <property type="match status" value="1"/>
</dbReference>
<feature type="transmembrane region" description="Helical" evidence="14">
    <location>
        <begin position="292"/>
        <end position="316"/>
    </location>
</feature>
<keyword evidence="8" id="KW-0547">Nucleotide-binding</keyword>
<dbReference type="InterPro" id="IPR035965">
    <property type="entry name" value="PAS-like_dom_sf"/>
</dbReference>
<feature type="transmembrane region" description="Helical" evidence="14">
    <location>
        <begin position="93"/>
        <end position="117"/>
    </location>
</feature>
<keyword evidence="7 14" id="KW-0812">Transmembrane</keyword>
<dbReference type="Gene3D" id="3.30.565.10">
    <property type="entry name" value="Histidine kinase-like ATPase, C-terminal domain"/>
    <property type="match status" value="1"/>
</dbReference>
<evidence type="ECO:0000256" key="6">
    <source>
        <dbReference type="ARBA" id="ARBA00022679"/>
    </source>
</evidence>
<dbReference type="GO" id="GO:0000155">
    <property type="term" value="F:phosphorelay sensor kinase activity"/>
    <property type="evidence" value="ECO:0007669"/>
    <property type="project" value="InterPro"/>
</dbReference>
<dbReference type="Gene3D" id="1.10.287.130">
    <property type="match status" value="1"/>
</dbReference>
<dbReference type="InterPro" id="IPR005467">
    <property type="entry name" value="His_kinase_dom"/>
</dbReference>
<gene>
    <name evidence="17" type="ORF">IPH26_01845</name>
</gene>
<evidence type="ECO:0000256" key="13">
    <source>
        <dbReference type="ARBA" id="ARBA00023136"/>
    </source>
</evidence>
<evidence type="ECO:0000256" key="9">
    <source>
        <dbReference type="ARBA" id="ARBA00022777"/>
    </source>
</evidence>
<dbReference type="InterPro" id="IPR003660">
    <property type="entry name" value="HAMP_dom"/>
</dbReference>
<keyword evidence="5" id="KW-0597">Phosphoprotein</keyword>
<dbReference type="CDD" id="cd00082">
    <property type="entry name" value="HisKA"/>
    <property type="match status" value="1"/>
</dbReference>
<dbReference type="SUPFAM" id="SSF55874">
    <property type="entry name" value="ATPase domain of HSP90 chaperone/DNA topoisomerase II/histidine kinase"/>
    <property type="match status" value="1"/>
</dbReference>
<keyword evidence="12" id="KW-0902">Two-component regulatory system</keyword>